<comment type="caution">
    <text evidence="3">The sequence shown here is derived from an EMBL/GenBank/DDBJ whole genome shotgun (WGS) entry which is preliminary data.</text>
</comment>
<proteinExistence type="inferred from homology"/>
<reference evidence="3 4" key="1">
    <citation type="submission" date="2018-08" db="EMBL/GenBank/DDBJ databases">
        <title>A genome reference for cultivated species of the human gut microbiota.</title>
        <authorList>
            <person name="Zou Y."/>
            <person name="Xue W."/>
            <person name="Luo G."/>
        </authorList>
    </citation>
    <scope>NUCLEOTIDE SEQUENCE [LARGE SCALE GENOMIC DNA]</scope>
    <source>
        <strain evidence="3 4">AM25-1</strain>
    </source>
</reference>
<dbReference type="RefSeq" id="WP_118234547.1">
    <property type="nucleotide sequence ID" value="NZ_QRHL01000018.1"/>
</dbReference>
<dbReference type="InterPro" id="IPR008866">
    <property type="entry name" value="Phage_lambda_GpA-like"/>
</dbReference>
<dbReference type="Pfam" id="PF20454">
    <property type="entry name" value="GpA_nuclease"/>
    <property type="match status" value="1"/>
</dbReference>
<evidence type="ECO:0000313" key="3">
    <source>
        <dbReference type="EMBL" id="RHF71089.1"/>
    </source>
</evidence>
<dbReference type="Gene3D" id="3.40.50.300">
    <property type="entry name" value="P-loop containing nucleotide triphosphate hydrolases"/>
    <property type="match status" value="1"/>
</dbReference>
<dbReference type="Proteomes" id="UP000284676">
    <property type="component" value="Unassembled WGS sequence"/>
</dbReference>
<dbReference type="Pfam" id="PF05876">
    <property type="entry name" value="GpA_ATPase"/>
    <property type="match status" value="1"/>
</dbReference>
<evidence type="ECO:0000313" key="4">
    <source>
        <dbReference type="Proteomes" id="UP000284676"/>
    </source>
</evidence>
<feature type="domain" description="Phage terminase large subunit GpA ATPase" evidence="1">
    <location>
        <begin position="45"/>
        <end position="277"/>
    </location>
</feature>
<evidence type="ECO:0000259" key="2">
    <source>
        <dbReference type="Pfam" id="PF20454"/>
    </source>
</evidence>
<dbReference type="InterPro" id="IPR046453">
    <property type="entry name" value="GpA_ATPase"/>
</dbReference>
<dbReference type="AlphaFoldDB" id="A0A414PRB9"/>
<gene>
    <name evidence="3" type="ORF">DW663_09225</name>
</gene>
<protein>
    <submittedName>
        <fullName evidence="3">Phage terminase large subunit family protein</fullName>
    </submittedName>
</protein>
<dbReference type="InterPro" id="IPR046454">
    <property type="entry name" value="GpA_endonuclease"/>
</dbReference>
<name>A0A414PRB9_FUSMR</name>
<dbReference type="InterPro" id="IPR027417">
    <property type="entry name" value="P-loop_NTPase"/>
</dbReference>
<dbReference type="HAMAP" id="MF_04144">
    <property type="entry name" value="TERL_LAMBDA"/>
    <property type="match status" value="1"/>
</dbReference>
<sequence length="610" mass="69938">MMELISDKKTYELIQRLVSINILPPKIMTVSEWAEEYRVLSSESSPEPGRWSNDRAPYQKQIMDVFTDTETEEITIMAAAQTAKSEILLNIIGYMITNDPGPILMVQPTIKTAEHFSKRRITPMLRDCSILKEKLLGFDDSLSEKGFAGGFLTIVGANSPNDLASKPIRVILLDEVDRYPATAGTEGDPVALAEKRTANFYNRKKVRVSTPGLESTSKINKLYLNSTQEVWNVPCPQCGELQPLDFDRLDQETFEMQCMHCGCLSSELEWKKAQANGCFVSENPNTDKFHRGFHLNAMASPWVKWREIVDKYQNSKDDNYELMVWYNTYLGLPFNDEIDEEIDWEYLYKNRVIHYEAELPDDILFLTCGVDVQDDRLELEVVGFNEKRQRYGIVYKVLHGDPGAQPVWEQLDTFLQKKFKYLSKEELGIACTFIDTGGHHTEEAYDFIYSREWRNIHGIKGIGGSGKTVINTAKKTRRDNGKDIVLISLGVNALKDITCSSLRREHQENGCCFYPDDISRGYGEKYFQSVTGEKKQTKVLRGVTTIEWVKLRANEAFDIRNYATAAMIYMNPNFEKLKEMNREKLAKLSEPHKITKVKKSKRILSKGVKM</sequence>
<dbReference type="PANTHER" id="PTHR34413">
    <property type="entry name" value="PROPHAGE TAIL FIBER ASSEMBLY PROTEIN HOMOLOG TFAE-RELATED-RELATED"/>
    <property type="match status" value="1"/>
</dbReference>
<feature type="domain" description="Terminase large subunit GpA endonuclease" evidence="2">
    <location>
        <begin position="290"/>
        <end position="573"/>
    </location>
</feature>
<organism evidence="3 4">
    <name type="scientific">Fusobacterium mortiferum</name>
    <dbReference type="NCBI Taxonomy" id="850"/>
    <lineage>
        <taxon>Bacteria</taxon>
        <taxon>Fusobacteriati</taxon>
        <taxon>Fusobacteriota</taxon>
        <taxon>Fusobacteriia</taxon>
        <taxon>Fusobacteriales</taxon>
        <taxon>Fusobacteriaceae</taxon>
        <taxon>Fusobacterium</taxon>
    </lineage>
</organism>
<dbReference type="GO" id="GO:0004519">
    <property type="term" value="F:endonuclease activity"/>
    <property type="evidence" value="ECO:0007669"/>
    <property type="project" value="InterPro"/>
</dbReference>
<dbReference type="EMBL" id="QRHL01000018">
    <property type="protein sequence ID" value="RHF71089.1"/>
    <property type="molecule type" value="Genomic_DNA"/>
</dbReference>
<dbReference type="GO" id="GO:0005524">
    <property type="term" value="F:ATP binding"/>
    <property type="evidence" value="ECO:0007669"/>
    <property type="project" value="InterPro"/>
</dbReference>
<dbReference type="PANTHER" id="PTHR34413:SF2">
    <property type="entry name" value="PROPHAGE TAIL FIBER ASSEMBLY PROTEIN HOMOLOG TFAE-RELATED"/>
    <property type="match status" value="1"/>
</dbReference>
<dbReference type="InterPro" id="IPR051220">
    <property type="entry name" value="TFA_Chaperone"/>
</dbReference>
<evidence type="ECO:0000259" key="1">
    <source>
        <dbReference type="Pfam" id="PF05876"/>
    </source>
</evidence>
<accession>A0A414PRB9</accession>
<dbReference type="GO" id="GO:0016887">
    <property type="term" value="F:ATP hydrolysis activity"/>
    <property type="evidence" value="ECO:0007669"/>
    <property type="project" value="InterPro"/>
</dbReference>